<keyword evidence="2" id="KW-1185">Reference proteome</keyword>
<evidence type="ECO:0000313" key="1">
    <source>
        <dbReference type="EMBL" id="PWN50763.1"/>
    </source>
</evidence>
<evidence type="ECO:0000313" key="2">
    <source>
        <dbReference type="Proteomes" id="UP000245626"/>
    </source>
</evidence>
<dbReference type="EMBL" id="KZ819900">
    <property type="protein sequence ID" value="PWN50763.1"/>
    <property type="molecule type" value="Genomic_DNA"/>
</dbReference>
<reference evidence="1 2" key="1">
    <citation type="journal article" date="2018" name="Mol. Biol. Evol.">
        <title>Broad Genomic Sampling Reveals a Smut Pathogenic Ancestry of the Fungal Clade Ustilaginomycotina.</title>
        <authorList>
            <person name="Kijpornyongpan T."/>
            <person name="Mondo S.J."/>
            <person name="Barry K."/>
            <person name="Sandor L."/>
            <person name="Lee J."/>
            <person name="Lipzen A."/>
            <person name="Pangilinan J."/>
            <person name="LaButti K."/>
            <person name="Hainaut M."/>
            <person name="Henrissat B."/>
            <person name="Grigoriev I.V."/>
            <person name="Spatafora J.W."/>
            <person name="Aime M.C."/>
        </authorList>
    </citation>
    <scope>NUCLEOTIDE SEQUENCE [LARGE SCALE GENOMIC DNA]</scope>
    <source>
        <strain evidence="1 2">SA 807</strain>
    </source>
</reference>
<dbReference type="Proteomes" id="UP000245626">
    <property type="component" value="Unassembled WGS sequence"/>
</dbReference>
<proteinExistence type="predicted"/>
<name>A0ACD0NY31_9BASI</name>
<protein>
    <submittedName>
        <fullName evidence="1">Uncharacterized protein</fullName>
    </submittedName>
</protein>
<organism evidence="1 2">
    <name type="scientific">Violaceomyces palustris</name>
    <dbReference type="NCBI Taxonomy" id="1673888"/>
    <lineage>
        <taxon>Eukaryota</taxon>
        <taxon>Fungi</taxon>
        <taxon>Dikarya</taxon>
        <taxon>Basidiomycota</taxon>
        <taxon>Ustilaginomycotina</taxon>
        <taxon>Ustilaginomycetes</taxon>
        <taxon>Violaceomycetales</taxon>
        <taxon>Violaceomycetaceae</taxon>
        <taxon>Violaceomyces</taxon>
    </lineage>
</organism>
<gene>
    <name evidence="1" type="ORF">IE53DRAFT_386929</name>
</gene>
<sequence>MPRPPSDDGYDSDSGSEPSVTDVHLGVADGSLENDDESNPLVSRIGGRAAWLPLSSVPPKEVTRCANCKQSMQLLVQIFAPLVDSPFDRSLLVWGCARPTCQRINQGSLKAIRVLKHNPRWAAKLEKKRLRREAREARIKEQEARAKAKAEEEERKAKINPFSSKPTQSVGGGLGGMLFGADTFSANTNPFAPNEPSAEETATLNAEEEAEDDDDDDDDESVDESDDEDQRLAEEMEIKAAIADKANKVSDWVKTVSKYPPQYISTIPEPSLSTKEEDKKLTATQAKALKPDQEFSQEELQSFAKEGYEKMMLDGVDDVFEKFVKRVGVEGSQVVRYEFGGVPLPFHGRGSLYKKLWPKAKRSGPTSEGYNPSCIPPCPACGSSRTFEVQLMPNLVNILRAETIKKGEEQTEDDEVAASSNEDEKSLDAEAKRRAEIERYLGRKLPAQPSEDGIIRSNPSELQDSSKSLPSRTGLIWSTAVVYVCEKDCCIPRQGHDSEGETWREEWIGAQFEDEK</sequence>
<accession>A0ACD0NY31</accession>